<proteinExistence type="predicted"/>
<dbReference type="EMBL" id="JABFTP020000144">
    <property type="protein sequence ID" value="KAL3283294.1"/>
    <property type="molecule type" value="Genomic_DNA"/>
</dbReference>
<protein>
    <submittedName>
        <fullName evidence="1">Uncharacterized protein</fullName>
    </submittedName>
</protein>
<evidence type="ECO:0000313" key="1">
    <source>
        <dbReference type="EMBL" id="KAL3283294.1"/>
    </source>
</evidence>
<accession>A0ABD2NX51</accession>
<comment type="caution">
    <text evidence="1">The sequence shown here is derived from an EMBL/GenBank/DDBJ whole genome shotgun (WGS) entry which is preliminary data.</text>
</comment>
<dbReference type="AlphaFoldDB" id="A0ABD2NX51"/>
<sequence length="226" mass="26416">MLNIVQANIAENLKAGLRKCWIFQMDMNEVLKRIPICSNNQEEVQNKLLEGLPARKSVCVSNPLSENEDIENEEIGNDKMDIEEIENVEINSKENDSRIWLAVHNAVVRNAEKLILDENSSDDINFDEIDAEQQKENEFLDSVKRNRCSDDHYRFATVIQEVDQFVFTYENRMYPRDKLGIDEEEVMINSLEKSLEMWKWPSNRDVLSYNWEDVLGSIKPTKLISK</sequence>
<organism evidence="1 2">
    <name type="scientific">Cryptolaemus montrouzieri</name>
    <dbReference type="NCBI Taxonomy" id="559131"/>
    <lineage>
        <taxon>Eukaryota</taxon>
        <taxon>Metazoa</taxon>
        <taxon>Ecdysozoa</taxon>
        <taxon>Arthropoda</taxon>
        <taxon>Hexapoda</taxon>
        <taxon>Insecta</taxon>
        <taxon>Pterygota</taxon>
        <taxon>Neoptera</taxon>
        <taxon>Endopterygota</taxon>
        <taxon>Coleoptera</taxon>
        <taxon>Polyphaga</taxon>
        <taxon>Cucujiformia</taxon>
        <taxon>Coccinelloidea</taxon>
        <taxon>Coccinellidae</taxon>
        <taxon>Scymninae</taxon>
        <taxon>Scymnini</taxon>
        <taxon>Cryptolaemus</taxon>
    </lineage>
</organism>
<gene>
    <name evidence="1" type="ORF">HHI36_006443</name>
</gene>
<keyword evidence="2" id="KW-1185">Reference proteome</keyword>
<dbReference type="Proteomes" id="UP001516400">
    <property type="component" value="Unassembled WGS sequence"/>
</dbReference>
<reference evidence="1 2" key="1">
    <citation type="journal article" date="2021" name="BMC Biol.">
        <title>Horizontally acquired antibacterial genes associated with adaptive radiation of ladybird beetles.</title>
        <authorList>
            <person name="Li H.S."/>
            <person name="Tang X.F."/>
            <person name="Huang Y.H."/>
            <person name="Xu Z.Y."/>
            <person name="Chen M.L."/>
            <person name="Du X.Y."/>
            <person name="Qiu B.Y."/>
            <person name="Chen P.T."/>
            <person name="Zhang W."/>
            <person name="Slipinski A."/>
            <person name="Escalona H.E."/>
            <person name="Waterhouse R.M."/>
            <person name="Zwick A."/>
            <person name="Pang H."/>
        </authorList>
    </citation>
    <scope>NUCLEOTIDE SEQUENCE [LARGE SCALE GENOMIC DNA]</scope>
    <source>
        <strain evidence="1">SYSU2018</strain>
    </source>
</reference>
<evidence type="ECO:0000313" key="2">
    <source>
        <dbReference type="Proteomes" id="UP001516400"/>
    </source>
</evidence>
<name>A0ABD2NX51_9CUCU</name>